<dbReference type="InterPro" id="IPR002582">
    <property type="entry name" value="ACPS"/>
</dbReference>
<evidence type="ECO:0000256" key="7">
    <source>
        <dbReference type="ARBA" id="ARBA00023160"/>
    </source>
</evidence>
<reference evidence="10 11" key="1">
    <citation type="submission" date="2019-03" db="EMBL/GenBank/DDBJ databases">
        <title>Genome sequence of Thiobacillaceae bacterium LSR1, a sulfur-oxidizing bacterium isolated from freshwater sediment.</title>
        <authorList>
            <person name="Li S."/>
        </authorList>
    </citation>
    <scope>NUCLEOTIDE SEQUENCE [LARGE SCALE GENOMIC DNA]</scope>
    <source>
        <strain evidence="10 11">LSR1</strain>
    </source>
</reference>
<keyword evidence="1 8" id="KW-0444">Lipid biosynthesis</keyword>
<dbReference type="GO" id="GO:0008897">
    <property type="term" value="F:holo-[acyl-carrier-protein] synthase activity"/>
    <property type="evidence" value="ECO:0007669"/>
    <property type="project" value="UniProtKB-UniRule"/>
</dbReference>
<protein>
    <recommendedName>
        <fullName evidence="8">Holo-[acyl-carrier-protein] synthase</fullName>
        <shortName evidence="8">Holo-ACP synthase</shortName>
        <ecNumber evidence="8">2.7.8.7</ecNumber>
    </recommendedName>
    <alternativeName>
        <fullName evidence="8">4'-phosphopantetheinyl transferase AcpS</fullName>
    </alternativeName>
</protein>
<comment type="function">
    <text evidence="8">Transfers the 4'-phosphopantetheine moiety from coenzyme A to a Ser of acyl-carrier-protein.</text>
</comment>
<proteinExistence type="inferred from homology"/>
<dbReference type="GO" id="GO:0006633">
    <property type="term" value="P:fatty acid biosynthetic process"/>
    <property type="evidence" value="ECO:0007669"/>
    <property type="project" value="UniProtKB-UniRule"/>
</dbReference>
<comment type="cofactor">
    <cofactor evidence="8">
        <name>Mg(2+)</name>
        <dbReference type="ChEBI" id="CHEBI:18420"/>
    </cofactor>
</comment>
<dbReference type="EC" id="2.7.8.7" evidence="8"/>
<dbReference type="RefSeq" id="WP_131444746.1">
    <property type="nucleotide sequence ID" value="NZ_SJZB01000012.1"/>
</dbReference>
<comment type="similarity">
    <text evidence="8">Belongs to the P-Pant transferase superfamily. AcpS family.</text>
</comment>
<keyword evidence="5 8" id="KW-0460">Magnesium</keyword>
<keyword evidence="4 8" id="KW-0276">Fatty acid metabolism</keyword>
<dbReference type="GO" id="GO:0000287">
    <property type="term" value="F:magnesium ion binding"/>
    <property type="evidence" value="ECO:0007669"/>
    <property type="project" value="UniProtKB-UniRule"/>
</dbReference>
<dbReference type="Proteomes" id="UP000295443">
    <property type="component" value="Unassembled WGS sequence"/>
</dbReference>
<dbReference type="AlphaFoldDB" id="A0A4R1BLJ6"/>
<organism evidence="10 11">
    <name type="scientific">Parasulfuritortus cantonensis</name>
    <dbReference type="NCBI Taxonomy" id="2528202"/>
    <lineage>
        <taxon>Bacteria</taxon>
        <taxon>Pseudomonadati</taxon>
        <taxon>Pseudomonadota</taxon>
        <taxon>Betaproteobacteria</taxon>
        <taxon>Nitrosomonadales</taxon>
        <taxon>Thiobacillaceae</taxon>
        <taxon>Parasulfuritortus</taxon>
    </lineage>
</organism>
<dbReference type="OrthoDB" id="517356at2"/>
<evidence type="ECO:0000256" key="3">
    <source>
        <dbReference type="ARBA" id="ARBA00022723"/>
    </source>
</evidence>
<feature type="domain" description="4'-phosphopantetheinyl transferase" evidence="9">
    <location>
        <begin position="4"/>
        <end position="119"/>
    </location>
</feature>
<keyword evidence="2 8" id="KW-0808">Transferase</keyword>
<dbReference type="NCBIfam" id="TIGR00556">
    <property type="entry name" value="pantethn_trn"/>
    <property type="match status" value="1"/>
</dbReference>
<evidence type="ECO:0000256" key="5">
    <source>
        <dbReference type="ARBA" id="ARBA00022842"/>
    </source>
</evidence>
<accession>A0A4R1BLJ6</accession>
<keyword evidence="7 8" id="KW-0275">Fatty acid biosynthesis</keyword>
<comment type="caution">
    <text evidence="10">The sequence shown here is derived from an EMBL/GenBank/DDBJ whole genome shotgun (WGS) entry which is preliminary data.</text>
</comment>
<evidence type="ECO:0000256" key="6">
    <source>
        <dbReference type="ARBA" id="ARBA00023098"/>
    </source>
</evidence>
<dbReference type="Gene3D" id="3.90.470.20">
    <property type="entry name" value="4'-phosphopantetheinyl transferase domain"/>
    <property type="match status" value="1"/>
</dbReference>
<keyword evidence="6 8" id="KW-0443">Lipid metabolism</keyword>
<evidence type="ECO:0000256" key="1">
    <source>
        <dbReference type="ARBA" id="ARBA00022516"/>
    </source>
</evidence>
<evidence type="ECO:0000313" key="10">
    <source>
        <dbReference type="EMBL" id="TCJ18148.1"/>
    </source>
</evidence>
<dbReference type="GO" id="GO:0005737">
    <property type="term" value="C:cytoplasm"/>
    <property type="evidence" value="ECO:0007669"/>
    <property type="project" value="UniProtKB-SubCell"/>
</dbReference>
<dbReference type="HAMAP" id="MF_00101">
    <property type="entry name" value="AcpS"/>
    <property type="match status" value="1"/>
</dbReference>
<evidence type="ECO:0000256" key="8">
    <source>
        <dbReference type="HAMAP-Rule" id="MF_00101"/>
    </source>
</evidence>
<comment type="catalytic activity">
    <reaction evidence="8">
        <text>apo-[ACP] + CoA = holo-[ACP] + adenosine 3',5'-bisphosphate + H(+)</text>
        <dbReference type="Rhea" id="RHEA:12068"/>
        <dbReference type="Rhea" id="RHEA-COMP:9685"/>
        <dbReference type="Rhea" id="RHEA-COMP:9690"/>
        <dbReference type="ChEBI" id="CHEBI:15378"/>
        <dbReference type="ChEBI" id="CHEBI:29999"/>
        <dbReference type="ChEBI" id="CHEBI:57287"/>
        <dbReference type="ChEBI" id="CHEBI:58343"/>
        <dbReference type="ChEBI" id="CHEBI:64479"/>
        <dbReference type="EC" id="2.7.8.7"/>
    </reaction>
</comment>
<sequence length="125" mass="13748">MILGIGVDLVLVARMRDLHARHGERLARRILAAAELPEYDAAGDRDRFLAKRFAAKEAFAKALGTGLRAPVSLTAIRIGHDPLGRPDYGCSPELDAWLAARRIRRVHLSISDEKEHVVAFAVAET</sequence>
<evidence type="ECO:0000256" key="2">
    <source>
        <dbReference type="ARBA" id="ARBA00022679"/>
    </source>
</evidence>
<dbReference type="Pfam" id="PF01648">
    <property type="entry name" value="ACPS"/>
    <property type="match status" value="1"/>
</dbReference>
<dbReference type="InterPro" id="IPR008278">
    <property type="entry name" value="4-PPantetheinyl_Trfase_dom"/>
</dbReference>
<dbReference type="InterPro" id="IPR004568">
    <property type="entry name" value="Ppantetheine-prot_Trfase_dom"/>
</dbReference>
<evidence type="ECO:0000313" key="11">
    <source>
        <dbReference type="Proteomes" id="UP000295443"/>
    </source>
</evidence>
<dbReference type="SUPFAM" id="SSF56214">
    <property type="entry name" value="4'-phosphopantetheinyl transferase"/>
    <property type="match status" value="1"/>
</dbReference>
<keyword evidence="11" id="KW-1185">Reference proteome</keyword>
<evidence type="ECO:0000256" key="4">
    <source>
        <dbReference type="ARBA" id="ARBA00022832"/>
    </source>
</evidence>
<feature type="binding site" evidence="8">
    <location>
        <position position="8"/>
    </location>
    <ligand>
        <name>Mg(2+)</name>
        <dbReference type="ChEBI" id="CHEBI:18420"/>
    </ligand>
</feature>
<keyword evidence="8" id="KW-0963">Cytoplasm</keyword>
<feature type="binding site" evidence="8">
    <location>
        <position position="57"/>
    </location>
    <ligand>
        <name>Mg(2+)</name>
        <dbReference type="ChEBI" id="CHEBI:18420"/>
    </ligand>
</feature>
<dbReference type="InterPro" id="IPR037143">
    <property type="entry name" value="4-PPantetheinyl_Trfase_dom_sf"/>
</dbReference>
<gene>
    <name evidence="8" type="primary">acpS</name>
    <name evidence="10" type="ORF">EZJ19_02605</name>
</gene>
<dbReference type="EMBL" id="SJZB01000012">
    <property type="protein sequence ID" value="TCJ18148.1"/>
    <property type="molecule type" value="Genomic_DNA"/>
</dbReference>
<evidence type="ECO:0000259" key="9">
    <source>
        <dbReference type="Pfam" id="PF01648"/>
    </source>
</evidence>
<dbReference type="NCBIfam" id="TIGR00516">
    <property type="entry name" value="acpS"/>
    <property type="match status" value="1"/>
</dbReference>
<comment type="subcellular location">
    <subcellularLocation>
        <location evidence="8">Cytoplasm</location>
    </subcellularLocation>
</comment>
<name>A0A4R1BLJ6_9PROT</name>
<keyword evidence="3 8" id="KW-0479">Metal-binding</keyword>